<evidence type="ECO:0008006" key="3">
    <source>
        <dbReference type="Google" id="ProtNLM"/>
    </source>
</evidence>
<dbReference type="EMBL" id="KB932206">
    <property type="protein sequence ID" value="KCV69384.1"/>
    <property type="molecule type" value="Genomic_DNA"/>
</dbReference>
<dbReference type="RefSeq" id="XP_009495949.1">
    <property type="nucleotide sequence ID" value="XM_009497674.1"/>
</dbReference>
<keyword evidence="2" id="KW-1185">Reference proteome</keyword>
<accession>A0A058Z529</accession>
<protein>
    <recommendedName>
        <fullName evidence="3">54S ribosomal protein L31, mitochondrial</fullName>
    </recommendedName>
</protein>
<dbReference type="GeneID" id="20528540"/>
<dbReference type="GO" id="GO:0005762">
    <property type="term" value="C:mitochondrial large ribosomal subunit"/>
    <property type="evidence" value="ECO:0007669"/>
    <property type="project" value="TreeGrafter"/>
</dbReference>
<dbReference type="OrthoDB" id="2332379at2759"/>
<dbReference type="AlphaFoldDB" id="A0A058Z529"/>
<dbReference type="GO" id="GO:0003735">
    <property type="term" value="F:structural constituent of ribosome"/>
    <property type="evidence" value="ECO:0007669"/>
    <property type="project" value="TreeGrafter"/>
</dbReference>
<proteinExistence type="predicted"/>
<evidence type="ECO:0000313" key="1">
    <source>
        <dbReference type="EMBL" id="KCV69384.1"/>
    </source>
</evidence>
<gene>
    <name evidence="1" type="ORF">H696_03815</name>
</gene>
<dbReference type="STRING" id="691883.A0A058Z529"/>
<sequence>MSFLLAGFGAFRSSFPASGGLVHKIPWKLNHSRKANVRDRLAMIEKTVAAVRSVHPELHALKNMAPLPKTPREKYFVEVRMTPSNPSGLKGLHKIPHFTKLPRNHESRILSWSKTK</sequence>
<dbReference type="InterPro" id="IPR016340">
    <property type="entry name" value="Ribosomal_mL60"/>
</dbReference>
<dbReference type="PANTHER" id="PTHR28271:SF1">
    <property type="entry name" value="LARGE RIBOSOMAL SUBUNIT PROTEIN ML60"/>
    <property type="match status" value="1"/>
</dbReference>
<organism evidence="1">
    <name type="scientific">Fonticula alba</name>
    <name type="common">Slime mold</name>
    <dbReference type="NCBI Taxonomy" id="691883"/>
    <lineage>
        <taxon>Eukaryota</taxon>
        <taxon>Rotosphaerida</taxon>
        <taxon>Fonticulaceae</taxon>
        <taxon>Fonticula</taxon>
    </lineage>
</organism>
<dbReference type="Pfam" id="PF09784">
    <property type="entry name" value="L31"/>
    <property type="match status" value="1"/>
</dbReference>
<name>A0A058Z529_FONAL</name>
<dbReference type="PANTHER" id="PTHR28271">
    <property type="entry name" value="54S RIBOSOMAL PROTEIN L31, MITOCHONDRIAL"/>
    <property type="match status" value="1"/>
</dbReference>
<reference evidence="1" key="1">
    <citation type="submission" date="2013-04" db="EMBL/GenBank/DDBJ databases">
        <title>The Genome Sequence of Fonticula alba ATCC 38817.</title>
        <authorList>
            <consortium name="The Broad Institute Genomics Platform"/>
            <person name="Russ C."/>
            <person name="Cuomo C."/>
            <person name="Burger G."/>
            <person name="Gray M.W."/>
            <person name="Holland P.W.H."/>
            <person name="King N."/>
            <person name="Lang F.B.F."/>
            <person name="Roger A.J."/>
            <person name="Ruiz-Trillo I."/>
            <person name="Brown M."/>
            <person name="Walker B."/>
            <person name="Young S."/>
            <person name="Zeng Q."/>
            <person name="Gargeya S."/>
            <person name="Fitzgerald M."/>
            <person name="Haas B."/>
            <person name="Abouelleil A."/>
            <person name="Allen A.W."/>
            <person name="Alvarado L."/>
            <person name="Arachchi H.M."/>
            <person name="Berlin A.M."/>
            <person name="Chapman S.B."/>
            <person name="Gainer-Dewar J."/>
            <person name="Goldberg J."/>
            <person name="Griggs A."/>
            <person name="Gujja S."/>
            <person name="Hansen M."/>
            <person name="Howarth C."/>
            <person name="Imamovic A."/>
            <person name="Ireland A."/>
            <person name="Larimer J."/>
            <person name="McCowan C."/>
            <person name="Murphy C."/>
            <person name="Pearson M."/>
            <person name="Poon T.W."/>
            <person name="Priest M."/>
            <person name="Roberts A."/>
            <person name="Saif S."/>
            <person name="Shea T."/>
            <person name="Sisk P."/>
            <person name="Sykes S."/>
            <person name="Wortman J."/>
            <person name="Nusbaum C."/>
            <person name="Birren B."/>
        </authorList>
    </citation>
    <scope>NUCLEOTIDE SEQUENCE [LARGE SCALE GENOMIC DNA]</scope>
    <source>
        <strain evidence="1">ATCC 38817</strain>
    </source>
</reference>
<dbReference type="Proteomes" id="UP000030693">
    <property type="component" value="Unassembled WGS sequence"/>
</dbReference>
<evidence type="ECO:0000313" key="2">
    <source>
        <dbReference type="Proteomes" id="UP000030693"/>
    </source>
</evidence>